<dbReference type="InterPro" id="IPR012349">
    <property type="entry name" value="Split_barrel_FMN-bd"/>
</dbReference>
<dbReference type="PANTHER" id="PTHR30466">
    <property type="entry name" value="FLAVIN REDUCTASE"/>
    <property type="match status" value="1"/>
</dbReference>
<dbReference type="EMBL" id="CCRF01000042">
    <property type="protein sequence ID" value="CEE01146.1"/>
    <property type="molecule type" value="Genomic_DNA"/>
</dbReference>
<dbReference type="RefSeq" id="WP_320061362.1">
    <property type="nucleotide sequence ID" value="NZ_CCRF01000042.1"/>
</dbReference>
<reference evidence="5 8" key="1">
    <citation type="submission" date="2014-07" db="EMBL/GenBank/DDBJ databases">
        <authorList>
            <person name="Wibberg Daniel"/>
        </authorList>
    </citation>
    <scope>NUCLEOTIDE SEQUENCE [LARGE SCALE GENOMIC DNA]</scope>
</reference>
<proteinExistence type="inferred from homology"/>
<reference evidence="6 7" key="2">
    <citation type="submission" date="2015-01" db="EMBL/GenBank/DDBJ databases">
        <title>Draft Genome Sequences of Four Bacillus thermoamylovorans Strains, Isolated From Food Products.</title>
        <authorList>
            <person name="Krawcyk A.O."/>
            <person name="Berendsen E.M."/>
            <person name="Eijlander R.T."/>
            <person name="de Jong A."/>
            <person name="Wells-Bennik M."/>
            <person name="Kuipers O.P."/>
        </authorList>
    </citation>
    <scope>NUCLEOTIDE SEQUENCE [LARGE SCALE GENOMIC DNA]</scope>
    <source>
        <strain evidence="6 7">B4167</strain>
    </source>
</reference>
<evidence type="ECO:0000313" key="8">
    <source>
        <dbReference type="Proteomes" id="UP000040576"/>
    </source>
</evidence>
<dbReference type="PANTHER" id="PTHR30466:SF11">
    <property type="entry name" value="FLAVIN-DEPENDENT MONOOXYGENASE, REDUCTASE SUBUNIT HSAB"/>
    <property type="match status" value="1"/>
</dbReference>
<gene>
    <name evidence="6" type="ORF">B4167_2969</name>
    <name evidence="5" type="ORF">BT1A1_1314</name>
</gene>
<sequence>MYESMDERLFRDAMGKFATGVTVVVTELNGEIFAATVNAFMSVSLNPMLILISLNKTSQTLNKIKQRGLFTVNVLNKDQINISNHFASKKKSTKEIEFDFLDGMPVIPNTLAQIICTVSSEYEEGDHVLIVGKVTNLQIFEGEPLIFLEGGYRTLKEKPGQA</sequence>
<dbReference type="Gene3D" id="2.30.110.10">
    <property type="entry name" value="Electron Transport, Fmn-binding Protein, Chain A"/>
    <property type="match status" value="1"/>
</dbReference>
<keyword evidence="3" id="KW-0472">Membrane</keyword>
<dbReference type="GeneID" id="92960461"/>
<evidence type="ECO:0000256" key="1">
    <source>
        <dbReference type="ARBA" id="ARBA00008898"/>
    </source>
</evidence>
<dbReference type="Pfam" id="PF01613">
    <property type="entry name" value="Flavin_Reduct"/>
    <property type="match status" value="1"/>
</dbReference>
<keyword evidence="8" id="KW-1185">Reference proteome</keyword>
<dbReference type="STRING" id="35841.B4167_2969"/>
<protein>
    <recommendedName>
        <fullName evidence="4">Flavin reductase like domain-containing protein</fullName>
    </recommendedName>
</protein>
<dbReference type="SUPFAM" id="SSF50475">
    <property type="entry name" value="FMN-binding split barrel"/>
    <property type="match status" value="1"/>
</dbReference>
<dbReference type="Proteomes" id="UP000032076">
    <property type="component" value="Unassembled WGS sequence"/>
</dbReference>
<dbReference type="AlphaFoldDB" id="A0A090IST5"/>
<keyword evidence="3" id="KW-1133">Transmembrane helix</keyword>
<dbReference type="PATRIC" id="fig|35841.6.peg.129"/>
<organism evidence="5 8">
    <name type="scientific">Caldibacillus thermoamylovorans</name>
    <dbReference type="NCBI Taxonomy" id="35841"/>
    <lineage>
        <taxon>Bacteria</taxon>
        <taxon>Bacillati</taxon>
        <taxon>Bacillota</taxon>
        <taxon>Bacilli</taxon>
        <taxon>Bacillales</taxon>
        <taxon>Bacillaceae</taxon>
        <taxon>Caldibacillus</taxon>
    </lineage>
</organism>
<evidence type="ECO:0000256" key="3">
    <source>
        <dbReference type="SAM" id="Phobius"/>
    </source>
</evidence>
<dbReference type="Proteomes" id="UP000040576">
    <property type="component" value="Unassembled WGS sequence"/>
</dbReference>
<keyword evidence="3" id="KW-0812">Transmembrane</keyword>
<feature type="transmembrane region" description="Helical" evidence="3">
    <location>
        <begin position="32"/>
        <end position="54"/>
    </location>
</feature>
<evidence type="ECO:0000256" key="2">
    <source>
        <dbReference type="ARBA" id="ARBA00023002"/>
    </source>
</evidence>
<evidence type="ECO:0000313" key="7">
    <source>
        <dbReference type="Proteomes" id="UP000032076"/>
    </source>
</evidence>
<name>A0A090IST5_9BACI</name>
<evidence type="ECO:0000259" key="4">
    <source>
        <dbReference type="SMART" id="SM00903"/>
    </source>
</evidence>
<evidence type="ECO:0000313" key="6">
    <source>
        <dbReference type="EMBL" id="KIO72556.1"/>
    </source>
</evidence>
<dbReference type="InterPro" id="IPR050268">
    <property type="entry name" value="NADH-dep_flavin_reductase"/>
</dbReference>
<accession>A0A090IST5</accession>
<dbReference type="SMART" id="SM00903">
    <property type="entry name" value="Flavin_Reduct"/>
    <property type="match status" value="1"/>
</dbReference>
<dbReference type="EMBL" id="JXLU01000093">
    <property type="protein sequence ID" value="KIO72556.1"/>
    <property type="molecule type" value="Genomic_DNA"/>
</dbReference>
<dbReference type="InterPro" id="IPR002563">
    <property type="entry name" value="Flavin_Rdtase-like_dom"/>
</dbReference>
<dbReference type="eggNOG" id="COG1853">
    <property type="taxonomic scope" value="Bacteria"/>
</dbReference>
<keyword evidence="2" id="KW-0560">Oxidoreductase</keyword>
<dbReference type="GO" id="GO:0010181">
    <property type="term" value="F:FMN binding"/>
    <property type="evidence" value="ECO:0007669"/>
    <property type="project" value="InterPro"/>
</dbReference>
<evidence type="ECO:0000313" key="5">
    <source>
        <dbReference type="EMBL" id="CEE01146.1"/>
    </source>
</evidence>
<dbReference type="GO" id="GO:0042602">
    <property type="term" value="F:riboflavin reductase (NADPH) activity"/>
    <property type="evidence" value="ECO:0007669"/>
    <property type="project" value="TreeGrafter"/>
</dbReference>
<feature type="domain" description="Flavin reductase like" evidence="4">
    <location>
        <begin position="14"/>
        <end position="154"/>
    </location>
</feature>
<comment type="similarity">
    <text evidence="1">Belongs to the non-flavoprotein flavin reductase family.</text>
</comment>